<sequence>MLQERQVLWQDLKDINVVGVVGPWTLMGDFNAVRKLDGISFLEGSPERDASKTDFDNYLRGLRLADHSFSRPFYKWSNKRVNGFQRRKLDRILINGRWMQFDPFFSAEFMAPGVSDHCPAILRVGFYLNKGDRPSLLSAEKEKREQLMNLTATEEAALKQQSRIQWLNLGDGNNAFFQRNLWGSPNQEVNPSYSRVAGHSVIDAIQEFFLTGKLLKQINSSVITLVPKKVNAYCMKDFRSIACCNTIYKCITKILANRVEGVLPDLVSMNQSAFIKGRRISNNILLAHEFMRNYHPKGVSSLCAIKIDLVKAFDSIDRRFLDCLLRAISFPDKIVRWIKACISTPWYSVAVNGSLAGYFKEGKGLRQGDPLSPYLFILAMEIFTQMPDSAASEGKLGFHPKCQGLFLTHLCFADDLMVFTDGELSSIRTLIYVLQSFYEISG</sequence>
<comment type="caution">
    <text evidence="2">The sequence shown here is derived from an EMBL/GenBank/DDBJ whole genome shotgun (WGS) entry which is preliminary data.</text>
</comment>
<dbReference type="EMBL" id="PGOL01000526">
    <property type="protein sequence ID" value="PKI68994.1"/>
    <property type="molecule type" value="Genomic_DNA"/>
</dbReference>
<dbReference type="InterPro" id="IPR036691">
    <property type="entry name" value="Endo/exonu/phosph_ase_sf"/>
</dbReference>
<dbReference type="SUPFAM" id="SSF56219">
    <property type="entry name" value="DNase I-like"/>
    <property type="match status" value="1"/>
</dbReference>
<keyword evidence="3" id="KW-1185">Reference proteome</keyword>
<dbReference type="Pfam" id="PF00078">
    <property type="entry name" value="RVT_1"/>
    <property type="match status" value="1"/>
</dbReference>
<proteinExistence type="predicted"/>
<dbReference type="Proteomes" id="UP000233551">
    <property type="component" value="Unassembled WGS sequence"/>
</dbReference>
<dbReference type="Gene3D" id="3.60.10.10">
    <property type="entry name" value="Endonuclease/exonuclease/phosphatase"/>
    <property type="match status" value="1"/>
</dbReference>
<gene>
    <name evidence="2" type="ORF">CRG98_010616</name>
</gene>
<feature type="domain" description="Reverse transcriptase" evidence="1">
    <location>
        <begin position="207"/>
        <end position="442"/>
    </location>
</feature>
<dbReference type="SUPFAM" id="SSF56672">
    <property type="entry name" value="DNA/RNA polymerases"/>
    <property type="match status" value="1"/>
</dbReference>
<dbReference type="CDD" id="cd01650">
    <property type="entry name" value="RT_nLTR_like"/>
    <property type="match status" value="1"/>
</dbReference>
<dbReference type="InterPro" id="IPR043502">
    <property type="entry name" value="DNA/RNA_pol_sf"/>
</dbReference>
<evidence type="ECO:0000259" key="1">
    <source>
        <dbReference type="PROSITE" id="PS50878"/>
    </source>
</evidence>
<dbReference type="PROSITE" id="PS50878">
    <property type="entry name" value="RT_POL"/>
    <property type="match status" value="1"/>
</dbReference>
<dbReference type="STRING" id="22663.A0A2I0KKE6"/>
<dbReference type="PANTHER" id="PTHR46890:SF48">
    <property type="entry name" value="RNA-DIRECTED DNA POLYMERASE"/>
    <property type="match status" value="1"/>
</dbReference>
<reference evidence="2 3" key="1">
    <citation type="submission" date="2017-11" db="EMBL/GenBank/DDBJ databases">
        <title>De-novo sequencing of pomegranate (Punica granatum L.) genome.</title>
        <authorList>
            <person name="Akparov Z."/>
            <person name="Amiraslanov A."/>
            <person name="Hajiyeva S."/>
            <person name="Abbasov M."/>
            <person name="Kaur K."/>
            <person name="Hamwieh A."/>
            <person name="Solovyev V."/>
            <person name="Salamov A."/>
            <person name="Braich B."/>
            <person name="Kosarev P."/>
            <person name="Mahmoud A."/>
            <person name="Hajiyev E."/>
            <person name="Babayeva S."/>
            <person name="Izzatullayeva V."/>
            <person name="Mammadov A."/>
            <person name="Mammadov A."/>
            <person name="Sharifova S."/>
            <person name="Ojaghi J."/>
            <person name="Eynullazada K."/>
            <person name="Bayramov B."/>
            <person name="Abdulazimova A."/>
            <person name="Shahmuradov I."/>
        </authorList>
    </citation>
    <scope>NUCLEOTIDE SEQUENCE [LARGE SCALE GENOMIC DNA]</scope>
    <source>
        <strain evidence="3">cv. AG2017</strain>
        <tissue evidence="2">Leaf</tissue>
    </source>
</reference>
<accession>A0A2I0KKE6</accession>
<name>A0A2I0KKE6_PUNGR</name>
<dbReference type="AlphaFoldDB" id="A0A2I0KKE6"/>
<dbReference type="InterPro" id="IPR052343">
    <property type="entry name" value="Retrotransposon-Effector_Assoc"/>
</dbReference>
<evidence type="ECO:0000313" key="2">
    <source>
        <dbReference type="EMBL" id="PKI68994.1"/>
    </source>
</evidence>
<dbReference type="InterPro" id="IPR000477">
    <property type="entry name" value="RT_dom"/>
</dbReference>
<evidence type="ECO:0000313" key="3">
    <source>
        <dbReference type="Proteomes" id="UP000233551"/>
    </source>
</evidence>
<dbReference type="PANTHER" id="PTHR46890">
    <property type="entry name" value="NON-LTR RETROLELEMENT REVERSE TRANSCRIPTASE-LIKE PROTEIN-RELATED"/>
    <property type="match status" value="1"/>
</dbReference>
<protein>
    <recommendedName>
        <fullName evidence="1">Reverse transcriptase domain-containing protein</fullName>
    </recommendedName>
</protein>
<organism evidence="2 3">
    <name type="scientific">Punica granatum</name>
    <name type="common">Pomegranate</name>
    <dbReference type="NCBI Taxonomy" id="22663"/>
    <lineage>
        <taxon>Eukaryota</taxon>
        <taxon>Viridiplantae</taxon>
        <taxon>Streptophyta</taxon>
        <taxon>Embryophyta</taxon>
        <taxon>Tracheophyta</taxon>
        <taxon>Spermatophyta</taxon>
        <taxon>Magnoliopsida</taxon>
        <taxon>eudicotyledons</taxon>
        <taxon>Gunneridae</taxon>
        <taxon>Pentapetalae</taxon>
        <taxon>rosids</taxon>
        <taxon>malvids</taxon>
        <taxon>Myrtales</taxon>
        <taxon>Lythraceae</taxon>
        <taxon>Punica</taxon>
    </lineage>
</organism>